<accession>A0A9P0PUE2</accession>
<evidence type="ECO:0000313" key="2">
    <source>
        <dbReference type="EMBL" id="CAH1998459.1"/>
    </source>
</evidence>
<feature type="region of interest" description="Disordered" evidence="1">
    <location>
        <begin position="1"/>
        <end position="41"/>
    </location>
</feature>
<gene>
    <name evidence="2" type="ORF">ACAOBT_LOCUS24402</name>
</gene>
<dbReference type="EMBL" id="CAKOFQ010007331">
    <property type="protein sequence ID" value="CAH1998459.1"/>
    <property type="molecule type" value="Genomic_DNA"/>
</dbReference>
<feature type="compositionally biased region" description="Basic residues" evidence="1">
    <location>
        <begin position="1"/>
        <end position="13"/>
    </location>
</feature>
<proteinExistence type="predicted"/>
<evidence type="ECO:0000256" key="1">
    <source>
        <dbReference type="SAM" id="MobiDB-lite"/>
    </source>
</evidence>
<name>A0A9P0PUE2_ACAOB</name>
<dbReference type="AlphaFoldDB" id="A0A9P0PUE2"/>
<reference evidence="2" key="1">
    <citation type="submission" date="2022-03" db="EMBL/GenBank/DDBJ databases">
        <authorList>
            <person name="Sayadi A."/>
        </authorList>
    </citation>
    <scope>NUCLEOTIDE SEQUENCE</scope>
</reference>
<organism evidence="2 3">
    <name type="scientific">Acanthoscelides obtectus</name>
    <name type="common">Bean weevil</name>
    <name type="synonym">Bruchus obtectus</name>
    <dbReference type="NCBI Taxonomy" id="200917"/>
    <lineage>
        <taxon>Eukaryota</taxon>
        <taxon>Metazoa</taxon>
        <taxon>Ecdysozoa</taxon>
        <taxon>Arthropoda</taxon>
        <taxon>Hexapoda</taxon>
        <taxon>Insecta</taxon>
        <taxon>Pterygota</taxon>
        <taxon>Neoptera</taxon>
        <taxon>Endopterygota</taxon>
        <taxon>Coleoptera</taxon>
        <taxon>Polyphaga</taxon>
        <taxon>Cucujiformia</taxon>
        <taxon>Chrysomeloidea</taxon>
        <taxon>Chrysomelidae</taxon>
        <taxon>Bruchinae</taxon>
        <taxon>Bruchini</taxon>
        <taxon>Acanthoscelides</taxon>
    </lineage>
</organism>
<dbReference type="Proteomes" id="UP001152888">
    <property type="component" value="Unassembled WGS sequence"/>
</dbReference>
<evidence type="ECO:0000313" key="3">
    <source>
        <dbReference type="Proteomes" id="UP001152888"/>
    </source>
</evidence>
<keyword evidence="3" id="KW-1185">Reference proteome</keyword>
<sequence length="55" mass="6279">MKRHNFSPSRRREKLQQRDNDLGWPRGSECRATDQPAGRAASSNLAFAMDVVCLF</sequence>
<comment type="caution">
    <text evidence="2">The sequence shown here is derived from an EMBL/GenBank/DDBJ whole genome shotgun (WGS) entry which is preliminary data.</text>
</comment>
<protein>
    <submittedName>
        <fullName evidence="2">Uncharacterized protein</fullName>
    </submittedName>
</protein>